<evidence type="ECO:0000259" key="5">
    <source>
        <dbReference type="SMART" id="SM00062"/>
    </source>
</evidence>
<dbReference type="InterPro" id="IPR051455">
    <property type="entry name" value="Bact_solute-bind_prot3"/>
</dbReference>
<evidence type="ECO:0000313" key="6">
    <source>
        <dbReference type="EMBL" id="MFC0210134.1"/>
    </source>
</evidence>
<evidence type="ECO:0000256" key="3">
    <source>
        <dbReference type="ARBA" id="ARBA00022729"/>
    </source>
</evidence>
<dbReference type="RefSeq" id="WP_261522578.1">
    <property type="nucleotide sequence ID" value="NZ_JAODNW010000031.1"/>
</dbReference>
<dbReference type="Pfam" id="PF00497">
    <property type="entry name" value="SBP_bac_3"/>
    <property type="match status" value="1"/>
</dbReference>
<dbReference type="Gene3D" id="3.40.190.10">
    <property type="entry name" value="Periplasmic binding protein-like II"/>
    <property type="match status" value="2"/>
</dbReference>
<dbReference type="EMBL" id="JBHLXD010000040">
    <property type="protein sequence ID" value="MFC0210134.1"/>
    <property type="molecule type" value="Genomic_DNA"/>
</dbReference>
<dbReference type="Proteomes" id="UP001589755">
    <property type="component" value="Unassembled WGS sequence"/>
</dbReference>
<dbReference type="CDD" id="cd13692">
    <property type="entry name" value="PBP2_BztA"/>
    <property type="match status" value="1"/>
</dbReference>
<name>A0ABV6DBU3_9HYPH</name>
<proteinExistence type="inferred from homology"/>
<dbReference type="PANTHER" id="PTHR30085:SF7">
    <property type="entry name" value="AMINO-ACID ABC TRANSPORTER-BINDING PROTEIN YHDW-RELATED"/>
    <property type="match status" value="1"/>
</dbReference>
<organism evidence="6 7">
    <name type="scientific">Chelativorans intermedius</name>
    <dbReference type="NCBI Taxonomy" id="515947"/>
    <lineage>
        <taxon>Bacteria</taxon>
        <taxon>Pseudomonadati</taxon>
        <taxon>Pseudomonadota</taxon>
        <taxon>Alphaproteobacteria</taxon>
        <taxon>Hyphomicrobiales</taxon>
        <taxon>Phyllobacteriaceae</taxon>
        <taxon>Chelativorans</taxon>
    </lineage>
</organism>
<reference evidence="6 7" key="1">
    <citation type="submission" date="2024-09" db="EMBL/GenBank/DDBJ databases">
        <authorList>
            <person name="Sun Q."/>
            <person name="Mori K."/>
        </authorList>
    </citation>
    <scope>NUCLEOTIDE SEQUENCE [LARGE SCALE GENOMIC DNA]</scope>
    <source>
        <strain evidence="6 7">CCM 8543</strain>
    </source>
</reference>
<dbReference type="SMART" id="SM00062">
    <property type="entry name" value="PBPb"/>
    <property type="match status" value="1"/>
</dbReference>
<keyword evidence="3 4" id="KW-0732">Signal</keyword>
<feature type="domain" description="Solute-binding protein family 3/N-terminal" evidence="5">
    <location>
        <begin position="38"/>
        <end position="267"/>
    </location>
</feature>
<comment type="similarity">
    <text evidence="1">Belongs to the bacterial solute-binding protein 3 family.</text>
</comment>
<dbReference type="PANTHER" id="PTHR30085">
    <property type="entry name" value="AMINO ACID ABC TRANSPORTER PERMEASE"/>
    <property type="match status" value="1"/>
</dbReference>
<feature type="chain" id="PRO_5045258105" evidence="4">
    <location>
        <begin position="27"/>
        <end position="343"/>
    </location>
</feature>
<feature type="signal peptide" evidence="4">
    <location>
        <begin position="1"/>
        <end position="26"/>
    </location>
</feature>
<dbReference type="SUPFAM" id="SSF53850">
    <property type="entry name" value="Periplasmic binding protein-like II"/>
    <property type="match status" value="1"/>
</dbReference>
<evidence type="ECO:0000313" key="7">
    <source>
        <dbReference type="Proteomes" id="UP001589755"/>
    </source>
</evidence>
<accession>A0ABV6DBU3</accession>
<keyword evidence="2" id="KW-0813">Transport</keyword>
<gene>
    <name evidence="6" type="ORF">ACFFJ2_17185</name>
</gene>
<evidence type="ECO:0000256" key="2">
    <source>
        <dbReference type="ARBA" id="ARBA00022448"/>
    </source>
</evidence>
<protein>
    <submittedName>
        <fullName evidence="6">Amino acid ABC transporter substrate-binding protein</fullName>
    </submittedName>
</protein>
<keyword evidence="7" id="KW-1185">Reference proteome</keyword>
<sequence>MTQMKRAILFAAAVAAAALIVGSAQAQSIADKVRERGYVSCGASQGVPGLSRPDDQGVWTGFDVDNCRAVAAAVLGDSEKAQFVPLNAAQRLPALQTGEIDVLSRTTTWTYTRDVAVRFVAINLVDGDAIMIRKALEVKTAADLDGLTICLQGGGSLVENALDLIEQNNAVQVERVYFDSTILARDAYFGGRCDGYMSDGFAIAGQRASVASNPDEHTIFYSGATTEPLALAVPRGDDRWFDIVRYAFNAMVWAEDRGITSQNVDEVAASTSDAETRKALGAEPGIGEPLGLDDKWVYNVIKQVGNYGEVFARNLGEDSPLKAERRLNALSRDGGILFPIAFK</sequence>
<evidence type="ECO:0000256" key="4">
    <source>
        <dbReference type="SAM" id="SignalP"/>
    </source>
</evidence>
<dbReference type="InterPro" id="IPR001638">
    <property type="entry name" value="Solute-binding_3/MltF_N"/>
</dbReference>
<evidence type="ECO:0000256" key="1">
    <source>
        <dbReference type="ARBA" id="ARBA00010333"/>
    </source>
</evidence>
<comment type="caution">
    <text evidence="6">The sequence shown here is derived from an EMBL/GenBank/DDBJ whole genome shotgun (WGS) entry which is preliminary data.</text>
</comment>